<feature type="transmembrane region" description="Helical" evidence="10">
    <location>
        <begin position="6"/>
        <end position="25"/>
    </location>
</feature>
<dbReference type="PANTHER" id="PTHR30309:SF0">
    <property type="entry name" value="GLYCEROL-3-PHOSPHATE ACYLTRANSFERASE-RELATED"/>
    <property type="match status" value="1"/>
</dbReference>
<evidence type="ECO:0000256" key="2">
    <source>
        <dbReference type="ARBA" id="ARBA00022516"/>
    </source>
</evidence>
<keyword evidence="11" id="KW-0012">Acyltransferase</keyword>
<keyword evidence="9 10" id="KW-1208">Phospholipid metabolism</keyword>
<keyword evidence="4 10" id="KW-0812">Transmembrane</keyword>
<gene>
    <name evidence="10 11" type="primary">plsY</name>
    <name evidence="11" type="ORF">SCORR_v1c04920</name>
</gene>
<evidence type="ECO:0000313" key="12">
    <source>
        <dbReference type="Proteomes" id="UP000203229"/>
    </source>
</evidence>
<evidence type="ECO:0000256" key="4">
    <source>
        <dbReference type="ARBA" id="ARBA00022692"/>
    </source>
</evidence>
<dbReference type="UniPathway" id="UPA00085"/>
<protein>
    <recommendedName>
        <fullName evidence="10">Glycerol-3-phosphate acyltransferase</fullName>
    </recommendedName>
    <alternativeName>
        <fullName evidence="10">Acyl-PO4 G3P acyltransferase</fullName>
    </alternativeName>
    <alternativeName>
        <fullName evidence="10">Acyl-phosphate--glycerol-3-phosphate acyltransferase</fullName>
    </alternativeName>
    <alternativeName>
        <fullName evidence="10">G3P acyltransferase</fullName>
        <shortName evidence="10">GPAT</shortName>
        <ecNumber evidence="10">2.3.1.275</ecNumber>
    </alternativeName>
    <alternativeName>
        <fullName evidence="10">Lysophosphatidic acid synthase</fullName>
        <shortName evidence="10">LPA synthase</shortName>
    </alternativeName>
</protein>
<comment type="similarity">
    <text evidence="10">Belongs to the PlsY family.</text>
</comment>
<keyword evidence="8 10" id="KW-0594">Phospholipid biosynthesis</keyword>
<keyword evidence="7 10" id="KW-0472">Membrane</keyword>
<sequence length="256" mass="29409">MYLGTFIASLIGYLIGSFTFSIIVVKIKTSKDIREIGSNNAGATNTSRVLGLKWGIIVLILDSLKVLLTAIIAMLINMINNDLFNKTSFYIPMFFTLIGHCWPIYYKFKGGKAVSCFMGLLLVTNYILFILFLTFSLTIFFIFKKVSLASIIGSLIICILTWIPYISGHYTFDINGWLFFTNAYNNNLYFVWFNKFHDLNKKSSFYDSFLTINIVLTLSTVFLIVRHRKNIVRLFKGKEPNFGKKVVIDEKKHQNN</sequence>
<keyword evidence="6 10" id="KW-0443">Lipid metabolism</keyword>
<dbReference type="KEGG" id="scou:SCORR_v1c04920"/>
<comment type="catalytic activity">
    <reaction evidence="10">
        <text>an acyl phosphate + sn-glycerol 3-phosphate = a 1-acyl-sn-glycero-3-phosphate + phosphate</text>
        <dbReference type="Rhea" id="RHEA:34075"/>
        <dbReference type="ChEBI" id="CHEBI:43474"/>
        <dbReference type="ChEBI" id="CHEBI:57597"/>
        <dbReference type="ChEBI" id="CHEBI:57970"/>
        <dbReference type="ChEBI" id="CHEBI:59918"/>
        <dbReference type="EC" id="2.3.1.275"/>
    </reaction>
</comment>
<keyword evidence="5 10" id="KW-1133">Transmembrane helix</keyword>
<dbReference type="PANTHER" id="PTHR30309">
    <property type="entry name" value="INNER MEMBRANE PROTEIN YGIH"/>
    <property type="match status" value="1"/>
</dbReference>
<evidence type="ECO:0000256" key="5">
    <source>
        <dbReference type="ARBA" id="ARBA00022989"/>
    </source>
</evidence>
<evidence type="ECO:0000256" key="7">
    <source>
        <dbReference type="ARBA" id="ARBA00023136"/>
    </source>
</evidence>
<dbReference type="GO" id="GO:0008654">
    <property type="term" value="P:phospholipid biosynthetic process"/>
    <property type="evidence" value="ECO:0007669"/>
    <property type="project" value="UniProtKB-UniRule"/>
</dbReference>
<feature type="transmembrane region" description="Helical" evidence="10">
    <location>
        <begin position="54"/>
        <end position="76"/>
    </location>
</feature>
<keyword evidence="2 10" id="KW-0444">Lipid biosynthesis</keyword>
<dbReference type="HAMAP" id="MF_01043">
    <property type="entry name" value="PlsY"/>
    <property type="match status" value="1"/>
</dbReference>
<dbReference type="SMART" id="SM01207">
    <property type="entry name" value="G3P_acyltransf"/>
    <property type="match status" value="1"/>
</dbReference>
<dbReference type="Proteomes" id="UP000203229">
    <property type="component" value="Chromosome"/>
</dbReference>
<comment type="pathway">
    <text evidence="10">Lipid metabolism; phospholipid metabolism.</text>
</comment>
<evidence type="ECO:0000256" key="8">
    <source>
        <dbReference type="ARBA" id="ARBA00023209"/>
    </source>
</evidence>
<dbReference type="GO" id="GO:0005886">
    <property type="term" value="C:plasma membrane"/>
    <property type="evidence" value="ECO:0007669"/>
    <property type="project" value="UniProtKB-SubCell"/>
</dbReference>
<keyword evidence="1 10" id="KW-1003">Cell membrane</keyword>
<evidence type="ECO:0000256" key="9">
    <source>
        <dbReference type="ARBA" id="ARBA00023264"/>
    </source>
</evidence>
<keyword evidence="3 10" id="KW-0808">Transferase</keyword>
<evidence type="ECO:0000256" key="10">
    <source>
        <dbReference type="HAMAP-Rule" id="MF_01043"/>
    </source>
</evidence>
<dbReference type="NCBIfam" id="TIGR00023">
    <property type="entry name" value="glycerol-3-phosphate 1-O-acyltransferase PlsY"/>
    <property type="match status" value="1"/>
</dbReference>
<evidence type="ECO:0000256" key="3">
    <source>
        <dbReference type="ARBA" id="ARBA00022679"/>
    </source>
</evidence>
<dbReference type="AlphaFoldDB" id="A0A222EPR4"/>
<comment type="subunit">
    <text evidence="10">Probably interacts with PlsX.</text>
</comment>
<organism evidence="11 12">
    <name type="scientific">Spiroplasma corruscae</name>
    <dbReference type="NCBI Taxonomy" id="216934"/>
    <lineage>
        <taxon>Bacteria</taxon>
        <taxon>Bacillati</taxon>
        <taxon>Mycoplasmatota</taxon>
        <taxon>Mollicutes</taxon>
        <taxon>Entomoplasmatales</taxon>
        <taxon>Spiroplasmataceae</taxon>
        <taxon>Spiroplasma</taxon>
    </lineage>
</organism>
<dbReference type="InterPro" id="IPR003811">
    <property type="entry name" value="G3P_acylTferase_PlsY"/>
</dbReference>
<accession>A0A222EPR4</accession>
<dbReference type="GO" id="GO:0043772">
    <property type="term" value="F:acyl-phosphate glycerol-3-phosphate acyltransferase activity"/>
    <property type="evidence" value="ECO:0007669"/>
    <property type="project" value="UniProtKB-UniRule"/>
</dbReference>
<comment type="subcellular location">
    <subcellularLocation>
        <location evidence="10">Cell membrane</location>
        <topology evidence="10">Multi-pass membrane protein</topology>
    </subcellularLocation>
</comment>
<name>A0A222EPR4_9MOLU</name>
<dbReference type="EMBL" id="CP022535">
    <property type="protein sequence ID" value="ASP28264.1"/>
    <property type="molecule type" value="Genomic_DNA"/>
</dbReference>
<evidence type="ECO:0000313" key="11">
    <source>
        <dbReference type="EMBL" id="ASP28264.1"/>
    </source>
</evidence>
<dbReference type="EC" id="2.3.1.275" evidence="10"/>
<feature type="transmembrane region" description="Helical" evidence="10">
    <location>
        <begin position="88"/>
        <end position="105"/>
    </location>
</feature>
<feature type="transmembrane region" description="Helical" evidence="10">
    <location>
        <begin position="148"/>
        <end position="167"/>
    </location>
</feature>
<evidence type="ECO:0000256" key="6">
    <source>
        <dbReference type="ARBA" id="ARBA00023098"/>
    </source>
</evidence>
<dbReference type="RefSeq" id="WP_094048835.1">
    <property type="nucleotide sequence ID" value="NZ_CP022535.1"/>
</dbReference>
<proteinExistence type="inferred from homology"/>
<keyword evidence="12" id="KW-1185">Reference proteome</keyword>
<dbReference type="OrthoDB" id="9777124at2"/>
<dbReference type="Pfam" id="PF02660">
    <property type="entry name" value="G3P_acyltransf"/>
    <property type="match status" value="1"/>
</dbReference>
<feature type="transmembrane region" description="Helical" evidence="10">
    <location>
        <begin position="117"/>
        <end position="142"/>
    </location>
</feature>
<reference evidence="11 12" key="1">
    <citation type="submission" date="2017-07" db="EMBL/GenBank/DDBJ databases">
        <title>Complete genome sequence of Spiroplasma corruscae EC-1 (DSM 19793).</title>
        <authorList>
            <person name="Tsai Y.-M."/>
            <person name="Lo W.-S."/>
            <person name="Kuo C.-H."/>
        </authorList>
    </citation>
    <scope>NUCLEOTIDE SEQUENCE [LARGE SCALE GENOMIC DNA]</scope>
    <source>
        <strain evidence="11 12">EC-1</strain>
    </source>
</reference>
<feature type="transmembrane region" description="Helical" evidence="10">
    <location>
        <begin position="205"/>
        <end position="225"/>
    </location>
</feature>
<comment type="function">
    <text evidence="10">Catalyzes the transfer of an acyl group from acyl-phosphate (acyl-PO(4)) to glycerol-3-phosphate (G3P) to form lysophosphatidic acid (LPA). This enzyme utilizes acyl-phosphate as fatty acyl donor, but not acyl-CoA or acyl-ACP.</text>
</comment>
<evidence type="ECO:0000256" key="1">
    <source>
        <dbReference type="ARBA" id="ARBA00022475"/>
    </source>
</evidence>